<accession>A0A2N8KYF3</accession>
<dbReference type="RefSeq" id="WP_102768390.1">
    <property type="nucleotide sequence ID" value="NZ_POSP01000003.1"/>
</dbReference>
<name>A0A2N8KYF3_9BURK</name>
<keyword evidence="1" id="KW-0812">Transmembrane</keyword>
<gene>
    <name evidence="2" type="ORF">C1O66_13710</name>
</gene>
<dbReference type="AlphaFoldDB" id="A0A2N8KYF3"/>
<feature type="transmembrane region" description="Helical" evidence="1">
    <location>
        <begin position="39"/>
        <end position="58"/>
    </location>
</feature>
<protein>
    <submittedName>
        <fullName evidence="2">Uncharacterized protein</fullName>
    </submittedName>
</protein>
<keyword evidence="1" id="KW-1133">Transmembrane helix</keyword>
<keyword evidence="3" id="KW-1185">Reference proteome</keyword>
<dbReference type="EMBL" id="POSP01000003">
    <property type="protein sequence ID" value="PND38471.1"/>
    <property type="molecule type" value="Genomic_DNA"/>
</dbReference>
<evidence type="ECO:0000313" key="2">
    <source>
        <dbReference type="EMBL" id="PND38471.1"/>
    </source>
</evidence>
<reference evidence="2 3" key="1">
    <citation type="submission" date="2018-01" db="EMBL/GenBank/DDBJ databases">
        <title>Draft genome sequence of Paucibacter aquatile CR182 isolated from freshwater of the Nakdong River.</title>
        <authorList>
            <person name="Choi A."/>
            <person name="Chung E.J."/>
        </authorList>
    </citation>
    <scope>NUCLEOTIDE SEQUENCE [LARGE SCALE GENOMIC DNA]</scope>
    <source>
        <strain evidence="2 3">CR182</strain>
    </source>
</reference>
<evidence type="ECO:0000313" key="3">
    <source>
        <dbReference type="Proteomes" id="UP000235916"/>
    </source>
</evidence>
<feature type="transmembrane region" description="Helical" evidence="1">
    <location>
        <begin position="99"/>
        <end position="117"/>
    </location>
</feature>
<comment type="caution">
    <text evidence="2">The sequence shown here is derived from an EMBL/GenBank/DDBJ whole genome shotgun (WGS) entry which is preliminary data.</text>
</comment>
<organism evidence="2 3">
    <name type="scientific">Kinneretia aquatilis</name>
    <dbReference type="NCBI Taxonomy" id="2070761"/>
    <lineage>
        <taxon>Bacteria</taxon>
        <taxon>Pseudomonadati</taxon>
        <taxon>Pseudomonadota</taxon>
        <taxon>Betaproteobacteria</taxon>
        <taxon>Burkholderiales</taxon>
        <taxon>Sphaerotilaceae</taxon>
        <taxon>Roseateles</taxon>
    </lineage>
</organism>
<sequence length="118" mass="13682">MNLAAGAGLPAEQSEMDPARRHGDIRGVRFAATEILREAVIKPGLIALLLCAPMYYVFWKAIFGSRQEFLDALRFWFQPNWLSWLRAEFNKDMYMSFKLGFFLFLCSACTWLMLSLFQ</sequence>
<keyword evidence="1" id="KW-0472">Membrane</keyword>
<proteinExistence type="predicted"/>
<dbReference type="Proteomes" id="UP000235916">
    <property type="component" value="Unassembled WGS sequence"/>
</dbReference>
<evidence type="ECO:0000256" key="1">
    <source>
        <dbReference type="SAM" id="Phobius"/>
    </source>
</evidence>
<dbReference type="OrthoDB" id="6199156at2"/>